<dbReference type="HAMAP" id="MF_00984">
    <property type="entry name" value="SSB"/>
    <property type="match status" value="1"/>
</dbReference>
<evidence type="ECO:0000313" key="4">
    <source>
        <dbReference type="EMBL" id="TGK12044.1"/>
    </source>
</evidence>
<evidence type="ECO:0000256" key="1">
    <source>
        <dbReference type="ARBA" id="ARBA00023125"/>
    </source>
</evidence>
<evidence type="ECO:0000256" key="3">
    <source>
        <dbReference type="PIRNR" id="PIRNR002070"/>
    </source>
</evidence>
<dbReference type="AlphaFoldDB" id="A0A4R9GH34"/>
<proteinExistence type="inferred from homology"/>
<evidence type="ECO:0000313" key="5">
    <source>
        <dbReference type="Proteomes" id="UP000298458"/>
    </source>
</evidence>
<dbReference type="CDD" id="cd04496">
    <property type="entry name" value="SSB_OBF"/>
    <property type="match status" value="1"/>
</dbReference>
<sequence>MKNLSIAVVDGFLTGDPELKKISSGKSVANFTLAVNHSFKKVEGEEPEVSYLDVEVWDRSAENCAEYLKKGKKATVVGYLKQDRWKNQEGQNRSKLKIVAEEVRFDSHVDRKEREAA</sequence>
<accession>A0A4R9GH34</accession>
<dbReference type="OrthoDB" id="9809878at2"/>
<comment type="caution">
    <text evidence="4">The sequence shown here is derived from an EMBL/GenBank/DDBJ whole genome shotgun (WGS) entry which is preliminary data.</text>
</comment>
<dbReference type="EMBL" id="RQET01000004">
    <property type="protein sequence ID" value="TGK12044.1"/>
    <property type="molecule type" value="Genomic_DNA"/>
</dbReference>
<dbReference type="InterPro" id="IPR000424">
    <property type="entry name" value="Primosome_PriB/ssb"/>
</dbReference>
<dbReference type="PANTHER" id="PTHR10302">
    <property type="entry name" value="SINGLE-STRANDED DNA-BINDING PROTEIN"/>
    <property type="match status" value="1"/>
</dbReference>
<dbReference type="InterPro" id="IPR012340">
    <property type="entry name" value="NA-bd_OB-fold"/>
</dbReference>
<dbReference type="NCBIfam" id="TIGR00621">
    <property type="entry name" value="ssb"/>
    <property type="match status" value="1"/>
</dbReference>
<organism evidence="4 5">
    <name type="scientific">Leptospira fletcheri</name>
    <dbReference type="NCBI Taxonomy" id="2484981"/>
    <lineage>
        <taxon>Bacteria</taxon>
        <taxon>Pseudomonadati</taxon>
        <taxon>Spirochaetota</taxon>
        <taxon>Spirochaetia</taxon>
        <taxon>Leptospirales</taxon>
        <taxon>Leptospiraceae</taxon>
        <taxon>Leptospira</taxon>
    </lineage>
</organism>
<dbReference type="Gene3D" id="2.40.50.140">
    <property type="entry name" value="Nucleic acid-binding proteins"/>
    <property type="match status" value="1"/>
</dbReference>
<name>A0A4R9GH34_9LEPT</name>
<dbReference type="GO" id="GO:0009295">
    <property type="term" value="C:nucleoid"/>
    <property type="evidence" value="ECO:0007669"/>
    <property type="project" value="TreeGrafter"/>
</dbReference>
<comment type="caution">
    <text evidence="2">Lacks conserved residue(s) required for the propagation of feature annotation.</text>
</comment>
<dbReference type="InterPro" id="IPR011344">
    <property type="entry name" value="ssDNA-bd"/>
</dbReference>
<dbReference type="PANTHER" id="PTHR10302:SF27">
    <property type="entry name" value="SINGLE-STRANDED DNA-BINDING PROTEIN"/>
    <property type="match status" value="1"/>
</dbReference>
<dbReference type="GO" id="GO:0006260">
    <property type="term" value="P:DNA replication"/>
    <property type="evidence" value="ECO:0007669"/>
    <property type="project" value="InterPro"/>
</dbReference>
<keyword evidence="1 2" id="KW-0238">DNA-binding</keyword>
<dbReference type="PROSITE" id="PS50935">
    <property type="entry name" value="SSB"/>
    <property type="match status" value="1"/>
</dbReference>
<comment type="subunit">
    <text evidence="2">Homotetramer.</text>
</comment>
<dbReference type="RefSeq" id="WP_135767447.1">
    <property type="nucleotide sequence ID" value="NZ_RQET01000004.1"/>
</dbReference>
<dbReference type="SUPFAM" id="SSF50249">
    <property type="entry name" value="Nucleic acid-binding proteins"/>
    <property type="match status" value="1"/>
</dbReference>
<dbReference type="PIRSF" id="PIRSF002070">
    <property type="entry name" value="SSB"/>
    <property type="match status" value="1"/>
</dbReference>
<keyword evidence="5" id="KW-1185">Reference proteome</keyword>
<dbReference type="Pfam" id="PF00436">
    <property type="entry name" value="SSB"/>
    <property type="match status" value="1"/>
</dbReference>
<reference evidence="4" key="1">
    <citation type="journal article" date="2019" name="PLoS Negl. Trop. Dis.">
        <title>Revisiting the worldwide diversity of Leptospira species in the environment.</title>
        <authorList>
            <person name="Vincent A.T."/>
            <person name="Schiettekatte O."/>
            <person name="Bourhy P."/>
            <person name="Veyrier F.J."/>
            <person name="Picardeau M."/>
        </authorList>
    </citation>
    <scope>NUCLEOTIDE SEQUENCE [LARGE SCALE GENOMIC DNA]</scope>
    <source>
        <strain evidence="4">SSW15</strain>
    </source>
</reference>
<dbReference type="GO" id="GO:0003697">
    <property type="term" value="F:single-stranded DNA binding"/>
    <property type="evidence" value="ECO:0007669"/>
    <property type="project" value="UniProtKB-UniRule"/>
</dbReference>
<evidence type="ECO:0000256" key="2">
    <source>
        <dbReference type="HAMAP-Rule" id="MF_00984"/>
    </source>
</evidence>
<dbReference type="Proteomes" id="UP000298458">
    <property type="component" value="Unassembled WGS sequence"/>
</dbReference>
<protein>
    <recommendedName>
        <fullName evidence="2 3">Single-stranded DNA-binding protein</fullName>
        <shortName evidence="2">SSB</shortName>
    </recommendedName>
</protein>
<gene>
    <name evidence="4" type="ORF">EHO60_07165</name>
</gene>